<feature type="transmembrane region" description="Helical" evidence="5">
    <location>
        <begin position="20"/>
        <end position="50"/>
    </location>
</feature>
<evidence type="ECO:0008006" key="8">
    <source>
        <dbReference type="Google" id="ProtNLM"/>
    </source>
</evidence>
<evidence type="ECO:0000256" key="4">
    <source>
        <dbReference type="ARBA" id="ARBA00023136"/>
    </source>
</evidence>
<reference evidence="6 7" key="1">
    <citation type="journal article" date="2011" name="J. Bacteriol.">
        <title>Complete genome sequence of the industrial strain Ketogulonicigenium vulgare WSH-001.</title>
        <authorList>
            <person name="Liu L."/>
            <person name="Li Y."/>
            <person name="Zhang J."/>
            <person name="Zhou Z."/>
            <person name="Liu J."/>
            <person name="Li X."/>
            <person name="Zhou J."/>
            <person name="Du G."/>
            <person name="Wang L."/>
            <person name="Chen J."/>
        </authorList>
    </citation>
    <scope>NUCLEOTIDE SEQUENCE [LARGE SCALE GENOMIC DNA]</scope>
    <source>
        <strain evidence="6 7">WSH-001</strain>
    </source>
</reference>
<dbReference type="KEGG" id="kvl:KVU_0781"/>
<dbReference type="Proteomes" id="UP000000692">
    <property type="component" value="Chromosome"/>
</dbReference>
<evidence type="ECO:0000256" key="2">
    <source>
        <dbReference type="ARBA" id="ARBA00022692"/>
    </source>
</evidence>
<dbReference type="eggNOG" id="ENOG503330R">
    <property type="taxonomic scope" value="Bacteria"/>
</dbReference>
<name>F9Y4R3_KETVW</name>
<proteinExistence type="predicted"/>
<keyword evidence="3 5" id="KW-1133">Transmembrane helix</keyword>
<dbReference type="Pfam" id="PF13564">
    <property type="entry name" value="DoxX_2"/>
    <property type="match status" value="1"/>
</dbReference>
<evidence type="ECO:0000256" key="1">
    <source>
        <dbReference type="ARBA" id="ARBA00004141"/>
    </source>
</evidence>
<feature type="transmembrane region" description="Helical" evidence="5">
    <location>
        <begin position="71"/>
        <end position="88"/>
    </location>
</feature>
<dbReference type="InterPro" id="IPR032808">
    <property type="entry name" value="DoxX"/>
</dbReference>
<comment type="subcellular location">
    <subcellularLocation>
        <location evidence="1">Membrane</location>
        <topology evidence="1">Multi-pass membrane protein</topology>
    </subcellularLocation>
</comment>
<dbReference type="EMBL" id="CP002018">
    <property type="protein sequence ID" value="AEM40620.1"/>
    <property type="molecule type" value="Genomic_DNA"/>
</dbReference>
<organism evidence="6 7">
    <name type="scientific">Ketogulonicigenium vulgare (strain WSH-001)</name>
    <dbReference type="NCBI Taxonomy" id="759362"/>
    <lineage>
        <taxon>Bacteria</taxon>
        <taxon>Pseudomonadati</taxon>
        <taxon>Pseudomonadota</taxon>
        <taxon>Alphaproteobacteria</taxon>
        <taxon>Rhodobacterales</taxon>
        <taxon>Roseobacteraceae</taxon>
        <taxon>Ketogulonicigenium</taxon>
    </lineage>
</organism>
<dbReference type="HOGENOM" id="CLU_1842447_0_0_5"/>
<feature type="transmembrane region" description="Helical" evidence="5">
    <location>
        <begin position="119"/>
        <end position="138"/>
    </location>
</feature>
<keyword evidence="4 5" id="KW-0472">Membrane</keyword>
<evidence type="ECO:0000256" key="5">
    <source>
        <dbReference type="SAM" id="Phobius"/>
    </source>
</evidence>
<protein>
    <recommendedName>
        <fullName evidence="8">Transmembrane protein</fullName>
    </recommendedName>
</protein>
<dbReference type="GO" id="GO:0016020">
    <property type="term" value="C:membrane"/>
    <property type="evidence" value="ECO:0007669"/>
    <property type="project" value="UniProtKB-SubCell"/>
</dbReference>
<dbReference type="OrthoDB" id="7595779at2"/>
<gene>
    <name evidence="6" type="ordered locus">KVU_0781</name>
</gene>
<evidence type="ECO:0000313" key="7">
    <source>
        <dbReference type="Proteomes" id="UP000000692"/>
    </source>
</evidence>
<evidence type="ECO:0000256" key="3">
    <source>
        <dbReference type="ARBA" id="ARBA00022989"/>
    </source>
</evidence>
<accession>F9Y4R3</accession>
<dbReference type="AlphaFoldDB" id="F9Y4R3"/>
<keyword evidence="2 5" id="KW-0812">Transmembrane</keyword>
<keyword evidence="7" id="KW-1185">Reference proteome</keyword>
<evidence type="ECO:0000313" key="6">
    <source>
        <dbReference type="EMBL" id="AEM40620.1"/>
    </source>
</evidence>
<sequence length="139" mass="14944">MLAQALTMSAQPDYEGDPMYIYAILPNSAFSLGATWLGWALAAFFVLGGVVNWIGTPSARADYARWGYPRWFHYVTALCELTAAALLVSPFTQIWGAALAALVMAAACTTVIKHKELGHLPAPAIVLVLCLICMLGNLI</sequence>